<dbReference type="CDD" id="cd00381">
    <property type="entry name" value="IMPDH"/>
    <property type="match status" value="1"/>
</dbReference>
<keyword evidence="2 3" id="KW-0129">CBS domain</keyword>
<dbReference type="AlphaFoldDB" id="A0A8S1KR05"/>
<dbReference type="InterPro" id="IPR001093">
    <property type="entry name" value="IMP_DH_GMPRt"/>
</dbReference>
<dbReference type="PIRSF" id="PIRSF000130">
    <property type="entry name" value="IMPDH"/>
    <property type="match status" value="1"/>
</dbReference>
<evidence type="ECO:0000256" key="3">
    <source>
        <dbReference type="PROSITE-ProRule" id="PRU00703"/>
    </source>
</evidence>
<dbReference type="Pfam" id="PF00571">
    <property type="entry name" value="CBS"/>
    <property type="match status" value="1"/>
</dbReference>
<dbReference type="Pfam" id="PF00478">
    <property type="entry name" value="IMPDH"/>
    <property type="match status" value="1"/>
</dbReference>
<dbReference type="EMBL" id="CAJJDM010000025">
    <property type="protein sequence ID" value="CAD8057688.1"/>
    <property type="molecule type" value="Genomic_DNA"/>
</dbReference>
<reference evidence="5" key="1">
    <citation type="submission" date="2021-01" db="EMBL/GenBank/DDBJ databases">
        <authorList>
            <consortium name="Genoscope - CEA"/>
            <person name="William W."/>
        </authorList>
    </citation>
    <scope>NUCLEOTIDE SEQUENCE</scope>
</reference>
<dbReference type="Proteomes" id="UP000688137">
    <property type="component" value="Unassembled WGS sequence"/>
</dbReference>
<dbReference type="GO" id="GO:0003938">
    <property type="term" value="F:IMP dehydrogenase activity"/>
    <property type="evidence" value="ECO:0007669"/>
    <property type="project" value="InterPro"/>
</dbReference>
<name>A0A8S1KR05_PARPR</name>
<dbReference type="PANTHER" id="PTHR11911">
    <property type="entry name" value="INOSINE-5-MONOPHOSPHATE DEHYDROGENASE RELATED"/>
    <property type="match status" value="1"/>
</dbReference>
<dbReference type="SMART" id="SM01240">
    <property type="entry name" value="IMPDH"/>
    <property type="match status" value="1"/>
</dbReference>
<dbReference type="InterPro" id="IPR000644">
    <property type="entry name" value="CBS_dom"/>
</dbReference>
<keyword evidence="1" id="KW-0560">Oxidoreductase</keyword>
<dbReference type="InterPro" id="IPR005990">
    <property type="entry name" value="IMP_DH"/>
</dbReference>
<organism evidence="5 6">
    <name type="scientific">Paramecium primaurelia</name>
    <dbReference type="NCBI Taxonomy" id="5886"/>
    <lineage>
        <taxon>Eukaryota</taxon>
        <taxon>Sar</taxon>
        <taxon>Alveolata</taxon>
        <taxon>Ciliophora</taxon>
        <taxon>Intramacronucleata</taxon>
        <taxon>Oligohymenophorea</taxon>
        <taxon>Peniculida</taxon>
        <taxon>Parameciidae</taxon>
        <taxon>Paramecium</taxon>
    </lineage>
</organism>
<dbReference type="GO" id="GO:0006183">
    <property type="term" value="P:GTP biosynthetic process"/>
    <property type="evidence" value="ECO:0007669"/>
    <property type="project" value="TreeGrafter"/>
</dbReference>
<dbReference type="PANTHER" id="PTHR11911:SF122">
    <property type="entry name" value="GMP REDUCTASE"/>
    <property type="match status" value="1"/>
</dbReference>
<dbReference type="OMA" id="PGSHCTT"/>
<evidence type="ECO:0000313" key="5">
    <source>
        <dbReference type="EMBL" id="CAD8057688.1"/>
    </source>
</evidence>
<evidence type="ECO:0000259" key="4">
    <source>
        <dbReference type="PROSITE" id="PS51371"/>
    </source>
</evidence>
<protein>
    <recommendedName>
        <fullName evidence="4">CBS domain-containing protein</fullName>
    </recommendedName>
</protein>
<evidence type="ECO:0000256" key="2">
    <source>
        <dbReference type="ARBA" id="ARBA00023122"/>
    </source>
</evidence>
<feature type="domain" description="CBS" evidence="4">
    <location>
        <begin position="179"/>
        <end position="239"/>
    </location>
</feature>
<sequence length="501" mass="54732">MLSSNWRNGIQTALTFDDVLMVPQYSTIESRTNCLVETRCSQNIKLKIPFISSPMDTVTETEMAIHMAGNGGLGVIHRFMTANEQVEQIKKVKRSEAYIKNRPFVVGLNFTLNKVLSLADEWKCKTFLVTDDNLIEHNEDYEETDETGSPRYKSLPLLGIITNRDCYEQPLTKLVKELMTPREKLVTLHYLDVSKENARQKMLSHKLEKLPVVDDKNNIKGLINLKDLKIDSELKVLDQMGRLIVGGAVGATDEEITRAKRLVNSGCDVIVLDVANGHSQLAIRTVEQLKKEVSVDIIAGSIATGDGARRLIQAGADGIRCGIGNGSICITRVVSGCGVPQFSALMDVAPVCKEYNIPLMSDGGNKNSGNMCKALAVGADCIMLGRLLAGCQESPSKEIYREGKILKVYRGMAGFGANVSKAQRTGKDEPSSTTFAPEGVEGYIPFAGKVSIVLEQFKKGIQSGMSYCGASNIAELQKNVQFIQMTNAGFVESGVHGITKI</sequence>
<dbReference type="CDD" id="cd04601">
    <property type="entry name" value="CBS_pair_IMPDH"/>
    <property type="match status" value="1"/>
</dbReference>
<evidence type="ECO:0000313" key="6">
    <source>
        <dbReference type="Proteomes" id="UP000688137"/>
    </source>
</evidence>
<evidence type="ECO:0000256" key="1">
    <source>
        <dbReference type="ARBA" id="ARBA00023002"/>
    </source>
</evidence>
<proteinExistence type="predicted"/>
<dbReference type="FunFam" id="3.20.20.70:FF:000424">
    <property type="entry name" value="Inosine-5'-monophosphate dehydrogenase 2"/>
    <property type="match status" value="1"/>
</dbReference>
<dbReference type="GO" id="GO:0005737">
    <property type="term" value="C:cytoplasm"/>
    <property type="evidence" value="ECO:0007669"/>
    <property type="project" value="TreeGrafter"/>
</dbReference>
<gene>
    <name evidence="5" type="ORF">PPRIM_AZ9-3.1.T0260169</name>
</gene>
<dbReference type="PROSITE" id="PS51371">
    <property type="entry name" value="CBS"/>
    <property type="match status" value="1"/>
</dbReference>
<keyword evidence="6" id="KW-1185">Reference proteome</keyword>
<comment type="caution">
    <text evidence="5">The sequence shown here is derived from an EMBL/GenBank/DDBJ whole genome shotgun (WGS) entry which is preliminary data.</text>
</comment>
<accession>A0A8S1KR05</accession>